<dbReference type="OrthoDB" id="5854880at2759"/>
<reference evidence="1 2" key="2">
    <citation type="submission" date="2018-11" db="EMBL/GenBank/DDBJ databases">
        <authorList>
            <consortium name="Pathogen Informatics"/>
        </authorList>
    </citation>
    <scope>NUCLEOTIDE SEQUENCE [LARGE SCALE GENOMIC DNA]</scope>
    <source>
        <strain evidence="1 2">Costa Rica</strain>
    </source>
</reference>
<keyword evidence="2" id="KW-1185">Reference proteome</keyword>
<evidence type="ECO:0000313" key="1">
    <source>
        <dbReference type="EMBL" id="VDM53361.1"/>
    </source>
</evidence>
<accession>A0A0R3PD14</accession>
<evidence type="ECO:0000313" key="3">
    <source>
        <dbReference type="WBParaSite" id="ACOC_0000177501-mRNA-1"/>
    </source>
</evidence>
<evidence type="ECO:0000313" key="2">
    <source>
        <dbReference type="Proteomes" id="UP000267027"/>
    </source>
</evidence>
<name>A0A0R3PD14_ANGCS</name>
<dbReference type="EMBL" id="UYYA01000291">
    <property type="protein sequence ID" value="VDM53361.1"/>
    <property type="molecule type" value="Genomic_DNA"/>
</dbReference>
<gene>
    <name evidence="1" type="ORF">ACOC_LOCUS1776</name>
</gene>
<proteinExistence type="predicted"/>
<reference evidence="3" key="1">
    <citation type="submission" date="2017-02" db="UniProtKB">
        <authorList>
            <consortium name="WormBaseParasite"/>
        </authorList>
    </citation>
    <scope>IDENTIFICATION</scope>
</reference>
<organism evidence="3">
    <name type="scientific">Angiostrongylus costaricensis</name>
    <name type="common">Nematode worm</name>
    <dbReference type="NCBI Taxonomy" id="334426"/>
    <lineage>
        <taxon>Eukaryota</taxon>
        <taxon>Metazoa</taxon>
        <taxon>Ecdysozoa</taxon>
        <taxon>Nematoda</taxon>
        <taxon>Chromadorea</taxon>
        <taxon>Rhabditida</taxon>
        <taxon>Rhabditina</taxon>
        <taxon>Rhabditomorpha</taxon>
        <taxon>Strongyloidea</taxon>
        <taxon>Metastrongylidae</taxon>
        <taxon>Angiostrongylus</taxon>
    </lineage>
</organism>
<dbReference type="Proteomes" id="UP000267027">
    <property type="component" value="Unassembled WGS sequence"/>
</dbReference>
<dbReference type="AlphaFoldDB" id="A0A0R3PD14"/>
<dbReference type="WBParaSite" id="ACOC_0000177501-mRNA-1">
    <property type="protein sequence ID" value="ACOC_0000177501-mRNA-1"/>
    <property type="gene ID" value="ACOC_0000177501"/>
</dbReference>
<sequence>MVTICTYNARTLASESLIEDLLMQARRIRYDIIVMTDYTYSTPSMTSQMNCSSENATVEESTASAFSSARVCLWTSITRITSNLNQESTS</sequence>
<protein>
    <submittedName>
        <fullName evidence="1 3">Uncharacterized protein</fullName>
    </submittedName>
</protein>